<dbReference type="CDD" id="cd04301">
    <property type="entry name" value="NAT_SF"/>
    <property type="match status" value="1"/>
</dbReference>
<dbReference type="GO" id="GO:0016747">
    <property type="term" value="F:acyltransferase activity, transferring groups other than amino-acyl groups"/>
    <property type="evidence" value="ECO:0007669"/>
    <property type="project" value="InterPro"/>
</dbReference>
<proteinExistence type="predicted"/>
<feature type="domain" description="N-acetyltransferase" evidence="1">
    <location>
        <begin position="5"/>
        <end position="158"/>
    </location>
</feature>
<dbReference type="Pfam" id="PF13673">
    <property type="entry name" value="Acetyltransf_10"/>
    <property type="match status" value="1"/>
</dbReference>
<dbReference type="Proteomes" id="UP000509568">
    <property type="component" value="Chromosome"/>
</dbReference>
<evidence type="ECO:0000313" key="2">
    <source>
        <dbReference type="EMBL" id="QKZ03823.1"/>
    </source>
</evidence>
<evidence type="ECO:0000313" key="3">
    <source>
        <dbReference type="Proteomes" id="UP000509568"/>
    </source>
</evidence>
<dbReference type="KEGG" id="pez:HWQ56_08520"/>
<dbReference type="SUPFAM" id="SSF55729">
    <property type="entry name" value="Acyl-CoA N-acyltransferases (Nat)"/>
    <property type="match status" value="1"/>
</dbReference>
<gene>
    <name evidence="2" type="ORF">HWQ56_08520</name>
</gene>
<dbReference type="Gene3D" id="3.40.630.30">
    <property type="match status" value="1"/>
</dbReference>
<reference evidence="2 3" key="1">
    <citation type="submission" date="2020-06" db="EMBL/GenBank/DDBJ databases">
        <title>Pseudomonas eucalypticola sp. nov., an endophyte of Eucalyptus dunnii leaves with biocontrol ability of eucalyptus leaf blight.</title>
        <authorList>
            <person name="Liu Y."/>
            <person name="Song Z."/>
            <person name="Zeng H."/>
            <person name="Lu M."/>
            <person name="Wang X."/>
            <person name="Lian X."/>
            <person name="Zhang Q."/>
        </authorList>
    </citation>
    <scope>NUCLEOTIDE SEQUENCE [LARGE SCALE GENOMIC DNA]</scope>
    <source>
        <strain evidence="2 3">NP-1</strain>
    </source>
</reference>
<dbReference type="InterPro" id="IPR000182">
    <property type="entry name" value="GNAT_dom"/>
</dbReference>
<organism evidence="2 3">
    <name type="scientific">Pseudomonas eucalypticola</name>
    <dbReference type="NCBI Taxonomy" id="2599595"/>
    <lineage>
        <taxon>Bacteria</taxon>
        <taxon>Pseudomonadati</taxon>
        <taxon>Pseudomonadota</taxon>
        <taxon>Gammaproteobacteria</taxon>
        <taxon>Pseudomonadales</taxon>
        <taxon>Pseudomonadaceae</taxon>
        <taxon>Pseudomonas</taxon>
    </lineage>
</organism>
<dbReference type="EMBL" id="CP056030">
    <property type="protein sequence ID" value="QKZ03823.1"/>
    <property type="molecule type" value="Genomic_DNA"/>
</dbReference>
<dbReference type="InterPro" id="IPR016181">
    <property type="entry name" value="Acyl_CoA_acyltransferase"/>
</dbReference>
<protein>
    <submittedName>
        <fullName evidence="2">GNAT family N-acetyltransferase</fullName>
    </submittedName>
</protein>
<dbReference type="PROSITE" id="PS51186">
    <property type="entry name" value="GNAT"/>
    <property type="match status" value="1"/>
</dbReference>
<dbReference type="AlphaFoldDB" id="A0A7D5H4Q7"/>
<name>A0A7D5H4Q7_9PSED</name>
<dbReference type="RefSeq" id="WP_176570213.1">
    <property type="nucleotide sequence ID" value="NZ_CP056030.1"/>
</dbReference>
<evidence type="ECO:0000259" key="1">
    <source>
        <dbReference type="PROSITE" id="PS51186"/>
    </source>
</evidence>
<keyword evidence="3" id="KW-1185">Reference proteome</keyword>
<sequence length="167" mass="18175">MDPLIAITQPAADEAGIVSRIVQRSIRDGCALDHRNDASLVEAWTRHKGCDQVARWLLDEALCLRLAWLQGKPVGAGMALATGEVCLCYVQPESFRRGAGRALMAALEHFLGTAGHSHAMLYSTRTAAGFYARMGYRPMGRPVSFTGLVLTPMRKPLAVSAGAWHER</sequence>
<keyword evidence="2" id="KW-0808">Transferase</keyword>
<accession>A0A7D5H4Q7</accession>